<gene>
    <name evidence="3" type="ORF">GCM10022291_25090</name>
</gene>
<organism evidence="3 4">
    <name type="scientific">Postechiella marina</name>
    <dbReference type="NCBI Taxonomy" id="943941"/>
    <lineage>
        <taxon>Bacteria</taxon>
        <taxon>Pseudomonadati</taxon>
        <taxon>Bacteroidota</taxon>
        <taxon>Flavobacteriia</taxon>
        <taxon>Flavobacteriales</taxon>
        <taxon>Flavobacteriaceae</taxon>
        <taxon>Postechiella</taxon>
    </lineage>
</organism>
<dbReference type="Pfam" id="PF01522">
    <property type="entry name" value="Polysacc_deac_1"/>
    <property type="match status" value="1"/>
</dbReference>
<dbReference type="PROSITE" id="PS51677">
    <property type="entry name" value="NODB"/>
    <property type="match status" value="1"/>
</dbReference>
<keyword evidence="1" id="KW-0732">Signal</keyword>
<dbReference type="Proteomes" id="UP001501496">
    <property type="component" value="Unassembled WGS sequence"/>
</dbReference>
<accession>A0ABP8CCM7</accession>
<dbReference type="CDD" id="cd10967">
    <property type="entry name" value="CE4_GLA_like_6s"/>
    <property type="match status" value="1"/>
</dbReference>
<dbReference type="RefSeq" id="WP_344788613.1">
    <property type="nucleotide sequence ID" value="NZ_BAABCA010000005.1"/>
</dbReference>
<comment type="caution">
    <text evidence="3">The sequence shown here is derived from an EMBL/GenBank/DDBJ whole genome shotgun (WGS) entry which is preliminary data.</text>
</comment>
<protein>
    <submittedName>
        <fullName evidence="3">Polysaccharide deacetylase family protein</fullName>
    </submittedName>
</protein>
<dbReference type="SUPFAM" id="SSF88713">
    <property type="entry name" value="Glycoside hydrolase/deacetylase"/>
    <property type="match status" value="1"/>
</dbReference>
<evidence type="ECO:0000313" key="3">
    <source>
        <dbReference type="EMBL" id="GAA4237647.1"/>
    </source>
</evidence>
<feature type="domain" description="NodB homology" evidence="2">
    <location>
        <begin position="29"/>
        <end position="264"/>
    </location>
</feature>
<evidence type="ECO:0000256" key="1">
    <source>
        <dbReference type="ARBA" id="ARBA00022729"/>
    </source>
</evidence>
<evidence type="ECO:0000259" key="2">
    <source>
        <dbReference type="PROSITE" id="PS51677"/>
    </source>
</evidence>
<evidence type="ECO:0000313" key="4">
    <source>
        <dbReference type="Proteomes" id="UP001501496"/>
    </source>
</evidence>
<reference evidence="4" key="1">
    <citation type="journal article" date="2019" name="Int. J. Syst. Evol. Microbiol.">
        <title>The Global Catalogue of Microorganisms (GCM) 10K type strain sequencing project: providing services to taxonomists for standard genome sequencing and annotation.</title>
        <authorList>
            <consortium name="The Broad Institute Genomics Platform"/>
            <consortium name="The Broad Institute Genome Sequencing Center for Infectious Disease"/>
            <person name="Wu L."/>
            <person name="Ma J."/>
        </authorList>
    </citation>
    <scope>NUCLEOTIDE SEQUENCE [LARGE SCALE GENOMIC DNA]</scope>
    <source>
        <strain evidence="4">JCM 17630</strain>
    </source>
</reference>
<dbReference type="PANTHER" id="PTHR34216:SF11">
    <property type="entry name" value="CHITOOLIGOSACCHARIDE DEACETYLASE"/>
    <property type="match status" value="1"/>
</dbReference>
<dbReference type="Gene3D" id="3.20.20.370">
    <property type="entry name" value="Glycoside hydrolase/deacetylase"/>
    <property type="match status" value="1"/>
</dbReference>
<dbReference type="PANTHER" id="PTHR34216">
    <property type="match status" value="1"/>
</dbReference>
<proteinExistence type="predicted"/>
<dbReference type="InterPro" id="IPR002509">
    <property type="entry name" value="NODB_dom"/>
</dbReference>
<dbReference type="EMBL" id="BAABCA010000005">
    <property type="protein sequence ID" value="GAA4237647.1"/>
    <property type="molecule type" value="Genomic_DNA"/>
</dbReference>
<keyword evidence="4" id="KW-1185">Reference proteome</keyword>
<sequence length="264" mass="29906">MRVTLLCLISIFFQKGIAQNSTSWNGKSCAVVLTYDDALNQHLDYVIPSLDAYNLKGTFYIIGSSDCFNKRNKEWKLASKNGHELGNHTLMHPCARPHSKTPISPEKDLNNYTLKKVVSEIKETNRLLKETDGKTERSFAFPCGQKKVHDTLFYNYVKNDFVAARGVKRDLKSINEIDLDNVNAYGMKGHTATEMIGLVDEAIKNNKLLVFLFHGVGGGSPLNVENVDHQKLLKYLDFKQHDVWVAPMVEIAKYVKLQSKIIKD</sequence>
<dbReference type="InterPro" id="IPR051398">
    <property type="entry name" value="Polysacch_Deacetylase"/>
</dbReference>
<dbReference type="InterPro" id="IPR011330">
    <property type="entry name" value="Glyco_hydro/deAcase_b/a-brl"/>
</dbReference>
<name>A0ABP8CCM7_9FLAO</name>